<evidence type="ECO:0000256" key="1">
    <source>
        <dbReference type="ARBA" id="ARBA00004418"/>
    </source>
</evidence>
<sequence>MDDIRDNAEMPAIAGGMNRRKAFMTAAALGAGAAGLAGGLGSGKALADTTAGGLPKKNYKFFFVCHVTLDQFFTPTIYGIKDACAAFGCTYQWTGSQKNVVSEMVNAMQTAIAQKADGIAVCLVDPKAFDQATAMATAAGIPVIAFNADVPTGSPNKRLSYVGQPLYTAGYNVALKWLAQIPKSGHVMLSIGVPGSLNTQPRLDGYIQAIKDHRSDVTYDVVNTGPDPATEISRVESYYLSHKNVVGLFGTGGSDSYACGFVSNKYGLAKKGAVVAGFDLFPQTLGFIKSGDMTFTTDQQAYLQGFLPVQQMYLYKLSGGLVGPANSDTSQAYVTRDNVDAYLGNTRFEGRTDAEPT</sequence>
<comment type="caution">
    <text evidence="4">The sequence shown here is derived from an EMBL/GenBank/DDBJ whole genome shotgun (WGS) entry which is preliminary data.</text>
</comment>
<dbReference type="PANTHER" id="PTHR30036">
    <property type="entry name" value="D-XYLOSE-BINDING PERIPLASMIC PROTEIN"/>
    <property type="match status" value="1"/>
</dbReference>
<dbReference type="PROSITE" id="PS51318">
    <property type="entry name" value="TAT"/>
    <property type="match status" value="1"/>
</dbReference>
<dbReference type="SUPFAM" id="SSF53822">
    <property type="entry name" value="Periplasmic binding protein-like I"/>
    <property type="match status" value="1"/>
</dbReference>
<dbReference type="RefSeq" id="WP_307423657.1">
    <property type="nucleotide sequence ID" value="NZ_JAUSVK010000001.1"/>
</dbReference>
<protein>
    <submittedName>
        <fullName evidence="4">Simple sugar transport system substrate-binding protein</fullName>
    </submittedName>
</protein>
<feature type="domain" description="Periplasmic binding protein" evidence="3">
    <location>
        <begin position="62"/>
        <end position="315"/>
    </location>
</feature>
<dbReference type="Pfam" id="PF13407">
    <property type="entry name" value="Peripla_BP_4"/>
    <property type="match status" value="1"/>
</dbReference>
<dbReference type="CDD" id="cd19965">
    <property type="entry name" value="PBP1_ABC_sugar_binding-like"/>
    <property type="match status" value="1"/>
</dbReference>
<name>A0ABU0F9W1_9HYPH</name>
<organism evidence="4 5">
    <name type="scientific">Labrys monachus</name>
    <dbReference type="NCBI Taxonomy" id="217067"/>
    <lineage>
        <taxon>Bacteria</taxon>
        <taxon>Pseudomonadati</taxon>
        <taxon>Pseudomonadota</taxon>
        <taxon>Alphaproteobacteria</taxon>
        <taxon>Hyphomicrobiales</taxon>
        <taxon>Xanthobacteraceae</taxon>
        <taxon>Labrys</taxon>
    </lineage>
</organism>
<gene>
    <name evidence="4" type="ORF">J3R73_001196</name>
</gene>
<dbReference type="EMBL" id="JAUSVK010000001">
    <property type="protein sequence ID" value="MDQ0391404.1"/>
    <property type="molecule type" value="Genomic_DNA"/>
</dbReference>
<evidence type="ECO:0000259" key="3">
    <source>
        <dbReference type="Pfam" id="PF13407"/>
    </source>
</evidence>
<keyword evidence="5" id="KW-1185">Reference proteome</keyword>
<keyword evidence="4" id="KW-0813">Transport</keyword>
<dbReference type="InterPro" id="IPR028082">
    <property type="entry name" value="Peripla_BP_I"/>
</dbReference>
<comment type="similarity">
    <text evidence="2">Belongs to the bacterial solute-binding protein 2 family.</text>
</comment>
<keyword evidence="4" id="KW-0762">Sugar transport</keyword>
<dbReference type="PANTHER" id="PTHR30036:SF7">
    <property type="entry name" value="ABC TRANSPORTER PERIPLASMIC-BINDING PROTEIN YPHF"/>
    <property type="match status" value="1"/>
</dbReference>
<accession>A0ABU0F9W1</accession>
<dbReference type="Gene3D" id="3.40.50.2300">
    <property type="match status" value="2"/>
</dbReference>
<dbReference type="InterPro" id="IPR050555">
    <property type="entry name" value="Bact_Solute-Bind_Prot2"/>
</dbReference>
<dbReference type="InterPro" id="IPR025997">
    <property type="entry name" value="SBP_2_dom"/>
</dbReference>
<reference evidence="4 5" key="1">
    <citation type="submission" date="2023-07" db="EMBL/GenBank/DDBJ databases">
        <title>Genomic Encyclopedia of Type Strains, Phase IV (KMG-IV): sequencing the most valuable type-strain genomes for metagenomic binning, comparative biology and taxonomic classification.</title>
        <authorList>
            <person name="Goeker M."/>
        </authorList>
    </citation>
    <scope>NUCLEOTIDE SEQUENCE [LARGE SCALE GENOMIC DNA]</scope>
    <source>
        <strain evidence="4 5">DSM 5896</strain>
    </source>
</reference>
<evidence type="ECO:0000313" key="4">
    <source>
        <dbReference type="EMBL" id="MDQ0391404.1"/>
    </source>
</evidence>
<evidence type="ECO:0000313" key="5">
    <source>
        <dbReference type="Proteomes" id="UP001237448"/>
    </source>
</evidence>
<proteinExistence type="inferred from homology"/>
<comment type="subcellular location">
    <subcellularLocation>
        <location evidence="1">Periplasm</location>
    </subcellularLocation>
</comment>
<evidence type="ECO:0000256" key="2">
    <source>
        <dbReference type="ARBA" id="ARBA00007639"/>
    </source>
</evidence>
<dbReference type="Proteomes" id="UP001237448">
    <property type="component" value="Unassembled WGS sequence"/>
</dbReference>
<dbReference type="InterPro" id="IPR006311">
    <property type="entry name" value="TAT_signal"/>
</dbReference>